<keyword evidence="2" id="KW-1185">Reference proteome</keyword>
<evidence type="ECO:0000313" key="2">
    <source>
        <dbReference type="Proteomes" id="UP000294702"/>
    </source>
</evidence>
<dbReference type="RefSeq" id="WP_132691891.1">
    <property type="nucleotide sequence ID" value="NZ_SMFT01000005.1"/>
</dbReference>
<evidence type="ECO:0000313" key="1">
    <source>
        <dbReference type="EMBL" id="TCJ95935.1"/>
    </source>
</evidence>
<dbReference type="AlphaFoldDB" id="A0A4V2PB34"/>
<dbReference type="EMBL" id="SMFT01000005">
    <property type="protein sequence ID" value="TCJ95935.1"/>
    <property type="molecule type" value="Genomic_DNA"/>
</dbReference>
<protein>
    <submittedName>
        <fullName evidence="1">Uncharacterized protein DUF2528</fullName>
    </submittedName>
</protein>
<dbReference type="OrthoDB" id="5678991at2"/>
<organism evidence="1 2">
    <name type="scientific">Volucribacter psittacicida</name>
    <dbReference type="NCBI Taxonomy" id="203482"/>
    <lineage>
        <taxon>Bacteria</taxon>
        <taxon>Pseudomonadati</taxon>
        <taxon>Pseudomonadota</taxon>
        <taxon>Gammaproteobacteria</taxon>
        <taxon>Pasteurellales</taxon>
        <taxon>Pasteurellaceae</taxon>
        <taxon>Volucribacter</taxon>
    </lineage>
</organism>
<reference evidence="1 2" key="1">
    <citation type="submission" date="2019-03" db="EMBL/GenBank/DDBJ databases">
        <title>Genomic Encyclopedia of Type Strains, Phase IV (KMG-IV): sequencing the most valuable type-strain genomes for metagenomic binning, comparative biology and taxonomic classification.</title>
        <authorList>
            <person name="Goeker M."/>
        </authorList>
    </citation>
    <scope>NUCLEOTIDE SEQUENCE [LARGE SCALE GENOMIC DNA]</scope>
    <source>
        <strain evidence="1 2">DSM 15534</strain>
    </source>
</reference>
<proteinExistence type="predicted"/>
<sequence length="131" mass="15134">MIELNTIGKQLITISTDDWCDVEAEIKVVIDFEHPKFKEALITMSAFWYGCPSENASIEEHLEFFLPILGSRIYYLAQDYGQNQIIDQMKGEEGYYPLDGSYGILFHSYSVPDIDSDDFEIVEMKPFLDKD</sequence>
<name>A0A4V2PB34_9PAST</name>
<accession>A0A4V2PB34</accession>
<comment type="caution">
    <text evidence="1">The sequence shown here is derived from an EMBL/GenBank/DDBJ whole genome shotgun (WGS) entry which is preliminary data.</text>
</comment>
<gene>
    <name evidence="1" type="ORF">EV694_1938</name>
</gene>
<dbReference type="Proteomes" id="UP000294702">
    <property type="component" value="Unassembled WGS sequence"/>
</dbReference>